<evidence type="ECO:0000256" key="5">
    <source>
        <dbReference type="ARBA" id="ARBA00022598"/>
    </source>
</evidence>
<evidence type="ECO:0000256" key="11">
    <source>
        <dbReference type="NCBIfam" id="TIGR00422"/>
    </source>
</evidence>
<dbReference type="EC" id="6.1.1.9" evidence="3 11"/>
<keyword evidence="6 12" id="KW-0547">Nucleotide-binding</keyword>
<keyword evidence="9 12" id="KW-0030">Aminoacyl-tRNA synthetase</keyword>
<evidence type="ECO:0000256" key="3">
    <source>
        <dbReference type="ARBA" id="ARBA00013169"/>
    </source>
</evidence>
<evidence type="ECO:0000313" key="15">
    <source>
        <dbReference type="EMBL" id="OGD40606.1"/>
    </source>
</evidence>
<dbReference type="Pfam" id="PF00133">
    <property type="entry name" value="tRNA-synt_1"/>
    <property type="match status" value="1"/>
</dbReference>
<evidence type="ECO:0000256" key="8">
    <source>
        <dbReference type="ARBA" id="ARBA00022917"/>
    </source>
</evidence>
<dbReference type="GO" id="GO:0004832">
    <property type="term" value="F:valine-tRNA ligase activity"/>
    <property type="evidence" value="ECO:0007669"/>
    <property type="project" value="UniProtKB-UniRule"/>
</dbReference>
<sequence>MTKELNPAYNPKDVEEKIYRLWEESGYFDPDKLPGKHRKKFSVMMAPPNITGSLHMGHALENVSVDILVRAKRMQGFKTLWLPGIDHAGIAAQNVVEKELRKQNIRRQDLGREKFVEKIWEWKEKYGGLIFDQFKKLGVSPDWSRTRFTLDPGYVKAVQAAFINYYEKGWIYRGERVINWCPKCETGISDLEIEYREENGKIYHIKYPLTDKSGFITVATTRPETMLGDAAVAVHPSDERYKKLIGKKLILPIQEREIPIIADHSIDPTFGTGAVKITPAHDVTDFEISLRHDLPKFRIIDGKGVMTSEAGAFCEGLKTDECRQKIVDKLSELGLLEKVGDYTHNVAYCERSGTIVEPRLSKQWFLKMSELAKLAQEAIEKKETVFYPEKWAGILTEWLQNIKDWNISRQLWWGHQLPVWFHEPKCIPRKGHEGDIVKCKEYAVSITEPKCEFCDAKFVQSEDVLDTWFSSALWPFATLGWPGKTEDLATYYPTDFITSAREILNLWIARMIFSGKEFMEAVPFKTVYIHATILTREGKRMSKSLGTGIDPLFLIEKYGADATRFGLIYQNLGTQDIRFSEEHVVAGKKFCNKIWNAARFVMTRVKSADFPETTKKNLSEADKQIHASFEKVSEEITDDIEVLEFGRALHKLYDFFWHEWADKYIETSKKQAGLETEETLFYVFTNILKLLHPFIPFVTEEIWQTLKSHYGFKTDLLIIESWLNHDHGI</sequence>
<comment type="subunit">
    <text evidence="2">Monomer.</text>
</comment>
<evidence type="ECO:0000256" key="7">
    <source>
        <dbReference type="ARBA" id="ARBA00022840"/>
    </source>
</evidence>
<dbReference type="InterPro" id="IPR009008">
    <property type="entry name" value="Val/Leu/Ile-tRNA-synth_edit"/>
</dbReference>
<dbReference type="AlphaFoldDB" id="A0A1F5CCM1"/>
<dbReference type="NCBIfam" id="TIGR00422">
    <property type="entry name" value="valS"/>
    <property type="match status" value="1"/>
</dbReference>
<dbReference type="Gene3D" id="3.90.740.10">
    <property type="entry name" value="Valyl/Leucyl/Isoleucyl-tRNA synthetase, editing domain"/>
    <property type="match status" value="1"/>
</dbReference>
<feature type="domain" description="Aminoacyl-tRNA synthetase class Ia" evidence="13">
    <location>
        <begin position="17"/>
        <end position="579"/>
    </location>
</feature>
<dbReference type="CDD" id="cd00817">
    <property type="entry name" value="ValRS_core"/>
    <property type="match status" value="1"/>
</dbReference>
<evidence type="ECO:0000256" key="1">
    <source>
        <dbReference type="ARBA" id="ARBA00004496"/>
    </source>
</evidence>
<evidence type="ECO:0000259" key="13">
    <source>
        <dbReference type="Pfam" id="PF00133"/>
    </source>
</evidence>
<evidence type="ECO:0000313" key="16">
    <source>
        <dbReference type="Proteomes" id="UP000177197"/>
    </source>
</evidence>
<keyword evidence="7 12" id="KW-0067">ATP-binding</keyword>
<keyword evidence="8 12" id="KW-0648">Protein biosynthesis</keyword>
<dbReference type="FunFam" id="1.10.730.10:FF:000002">
    <property type="entry name" value="Leucine--tRNA ligase"/>
    <property type="match status" value="1"/>
</dbReference>
<dbReference type="GO" id="GO:0005829">
    <property type="term" value="C:cytosol"/>
    <property type="evidence" value="ECO:0007669"/>
    <property type="project" value="TreeGrafter"/>
</dbReference>
<dbReference type="FunFam" id="3.40.50.620:FF:000032">
    <property type="entry name" value="Valine--tRNA ligase"/>
    <property type="match status" value="1"/>
</dbReference>
<dbReference type="PANTHER" id="PTHR11946">
    <property type="entry name" value="VALYL-TRNA SYNTHETASES"/>
    <property type="match status" value="1"/>
</dbReference>
<evidence type="ECO:0000256" key="6">
    <source>
        <dbReference type="ARBA" id="ARBA00022741"/>
    </source>
</evidence>
<dbReference type="PANTHER" id="PTHR11946:SF93">
    <property type="entry name" value="VALINE--TRNA LIGASE, CHLOROPLASTIC_MITOCHONDRIAL 2"/>
    <property type="match status" value="1"/>
</dbReference>
<dbReference type="InterPro" id="IPR013155">
    <property type="entry name" value="M/V/L/I-tRNA-synth_anticd-bd"/>
</dbReference>
<evidence type="ECO:0000256" key="9">
    <source>
        <dbReference type="ARBA" id="ARBA00023146"/>
    </source>
</evidence>
<evidence type="ECO:0000256" key="2">
    <source>
        <dbReference type="ARBA" id="ARBA00011245"/>
    </source>
</evidence>
<dbReference type="GO" id="GO:0002161">
    <property type="term" value="F:aminoacyl-tRNA deacylase activity"/>
    <property type="evidence" value="ECO:0007669"/>
    <property type="project" value="InterPro"/>
</dbReference>
<dbReference type="GO" id="GO:0005524">
    <property type="term" value="F:ATP binding"/>
    <property type="evidence" value="ECO:0007669"/>
    <property type="project" value="UniProtKB-KW"/>
</dbReference>
<dbReference type="SUPFAM" id="SSF50677">
    <property type="entry name" value="ValRS/IleRS/LeuRS editing domain"/>
    <property type="match status" value="1"/>
</dbReference>
<feature type="domain" description="Methionyl/Valyl/Leucyl/Isoleucyl-tRNA synthetase anticodon-binding" evidence="14">
    <location>
        <begin position="622"/>
        <end position="722"/>
    </location>
</feature>
<dbReference type="EMBL" id="MEYV01000004">
    <property type="protein sequence ID" value="OGD40606.1"/>
    <property type="molecule type" value="Genomic_DNA"/>
</dbReference>
<dbReference type="InterPro" id="IPR033705">
    <property type="entry name" value="Anticodon_Ia_Val"/>
</dbReference>
<dbReference type="PROSITE" id="PS00178">
    <property type="entry name" value="AA_TRNA_LIGASE_I"/>
    <property type="match status" value="1"/>
</dbReference>
<keyword evidence="4" id="KW-0963">Cytoplasm</keyword>
<evidence type="ECO:0000256" key="4">
    <source>
        <dbReference type="ARBA" id="ARBA00022490"/>
    </source>
</evidence>
<evidence type="ECO:0000256" key="10">
    <source>
        <dbReference type="ARBA" id="ARBA00047552"/>
    </source>
</evidence>
<dbReference type="Proteomes" id="UP000177197">
    <property type="component" value="Unassembled WGS sequence"/>
</dbReference>
<dbReference type="InterPro" id="IPR002300">
    <property type="entry name" value="aa-tRNA-synth_Ia"/>
</dbReference>
<comment type="similarity">
    <text evidence="12">Belongs to the class-I aminoacyl-tRNA synthetase family.</text>
</comment>
<dbReference type="InterPro" id="IPR002303">
    <property type="entry name" value="Valyl-tRNA_ligase"/>
</dbReference>
<proteinExistence type="inferred from homology"/>
<dbReference type="Gene3D" id="3.40.50.620">
    <property type="entry name" value="HUPs"/>
    <property type="match status" value="2"/>
</dbReference>
<keyword evidence="5 12" id="KW-0436">Ligase</keyword>
<name>A0A1F5CCM1_9BACT</name>
<accession>A0A1F5CCM1</accession>
<comment type="catalytic activity">
    <reaction evidence="10">
        <text>tRNA(Val) + L-valine + ATP = L-valyl-tRNA(Val) + AMP + diphosphate</text>
        <dbReference type="Rhea" id="RHEA:10704"/>
        <dbReference type="Rhea" id="RHEA-COMP:9672"/>
        <dbReference type="Rhea" id="RHEA-COMP:9708"/>
        <dbReference type="ChEBI" id="CHEBI:30616"/>
        <dbReference type="ChEBI" id="CHEBI:33019"/>
        <dbReference type="ChEBI" id="CHEBI:57762"/>
        <dbReference type="ChEBI" id="CHEBI:78442"/>
        <dbReference type="ChEBI" id="CHEBI:78537"/>
        <dbReference type="ChEBI" id="CHEBI:456215"/>
        <dbReference type="EC" id="6.1.1.9"/>
    </reaction>
</comment>
<organism evidence="15 16">
    <name type="scientific">Candidatus Azambacteria bacterium RIFCSPLOWO2_02_FULL_44_14</name>
    <dbReference type="NCBI Taxonomy" id="1797306"/>
    <lineage>
        <taxon>Bacteria</taxon>
        <taxon>Candidatus Azamiibacteriota</taxon>
    </lineage>
</organism>
<evidence type="ECO:0000256" key="12">
    <source>
        <dbReference type="RuleBase" id="RU363035"/>
    </source>
</evidence>
<dbReference type="CDD" id="cd07962">
    <property type="entry name" value="Anticodon_Ia_Val"/>
    <property type="match status" value="1"/>
</dbReference>
<dbReference type="Gene3D" id="1.10.730.10">
    <property type="entry name" value="Isoleucyl-tRNA Synthetase, Domain 1"/>
    <property type="match status" value="1"/>
</dbReference>
<protein>
    <recommendedName>
        <fullName evidence="3 11">Valine--tRNA ligase</fullName>
        <ecNumber evidence="3 11">6.1.1.9</ecNumber>
    </recommendedName>
</protein>
<comment type="caution">
    <text evidence="15">The sequence shown here is derived from an EMBL/GenBank/DDBJ whole genome shotgun (WGS) entry which is preliminary data.</text>
</comment>
<dbReference type="InterPro" id="IPR001412">
    <property type="entry name" value="aa-tRNA-synth_I_CS"/>
</dbReference>
<dbReference type="GO" id="GO:0006438">
    <property type="term" value="P:valyl-tRNA aminoacylation"/>
    <property type="evidence" value="ECO:0007669"/>
    <property type="project" value="UniProtKB-UniRule"/>
</dbReference>
<gene>
    <name evidence="15" type="ORF">A3I30_01115</name>
</gene>
<dbReference type="InterPro" id="IPR009080">
    <property type="entry name" value="tRNAsynth_Ia_anticodon-bd"/>
</dbReference>
<dbReference type="SUPFAM" id="SSF52374">
    <property type="entry name" value="Nucleotidylyl transferase"/>
    <property type="match status" value="1"/>
</dbReference>
<dbReference type="NCBIfam" id="NF004349">
    <property type="entry name" value="PRK05729.1"/>
    <property type="match status" value="1"/>
</dbReference>
<dbReference type="PRINTS" id="PR00986">
    <property type="entry name" value="TRNASYNTHVAL"/>
</dbReference>
<dbReference type="SUPFAM" id="SSF47323">
    <property type="entry name" value="Anticodon-binding domain of a subclass of class I aminoacyl-tRNA synthetases"/>
    <property type="match status" value="1"/>
</dbReference>
<dbReference type="Pfam" id="PF08264">
    <property type="entry name" value="Anticodon_1"/>
    <property type="match status" value="1"/>
</dbReference>
<reference evidence="15 16" key="1">
    <citation type="journal article" date="2016" name="Nat. Commun.">
        <title>Thousands of microbial genomes shed light on interconnected biogeochemical processes in an aquifer system.</title>
        <authorList>
            <person name="Anantharaman K."/>
            <person name="Brown C.T."/>
            <person name="Hug L.A."/>
            <person name="Sharon I."/>
            <person name="Castelle C.J."/>
            <person name="Probst A.J."/>
            <person name="Thomas B.C."/>
            <person name="Singh A."/>
            <person name="Wilkins M.J."/>
            <person name="Karaoz U."/>
            <person name="Brodie E.L."/>
            <person name="Williams K.H."/>
            <person name="Hubbard S.S."/>
            <person name="Banfield J.F."/>
        </authorList>
    </citation>
    <scope>NUCLEOTIDE SEQUENCE [LARGE SCALE GENOMIC DNA]</scope>
</reference>
<comment type="subcellular location">
    <subcellularLocation>
        <location evidence="1">Cytoplasm</location>
    </subcellularLocation>
</comment>
<evidence type="ECO:0000259" key="14">
    <source>
        <dbReference type="Pfam" id="PF08264"/>
    </source>
</evidence>
<dbReference type="InterPro" id="IPR014729">
    <property type="entry name" value="Rossmann-like_a/b/a_fold"/>
</dbReference>